<evidence type="ECO:0000256" key="1">
    <source>
        <dbReference type="SAM" id="MobiDB-lite"/>
    </source>
</evidence>
<evidence type="ECO:0000259" key="2">
    <source>
        <dbReference type="PROSITE" id="PS50076"/>
    </source>
</evidence>
<dbReference type="Proteomes" id="UP000604046">
    <property type="component" value="Unassembled WGS sequence"/>
</dbReference>
<evidence type="ECO:0000313" key="3">
    <source>
        <dbReference type="EMBL" id="CAE7305356.1"/>
    </source>
</evidence>
<evidence type="ECO:0000313" key="4">
    <source>
        <dbReference type="Proteomes" id="UP000604046"/>
    </source>
</evidence>
<feature type="region of interest" description="Disordered" evidence="1">
    <location>
        <begin position="236"/>
        <end position="257"/>
    </location>
</feature>
<accession>A0A812NBN7</accession>
<feature type="region of interest" description="Disordered" evidence="1">
    <location>
        <begin position="449"/>
        <end position="476"/>
    </location>
</feature>
<dbReference type="InterPro" id="IPR001623">
    <property type="entry name" value="DnaJ_domain"/>
</dbReference>
<feature type="compositionally biased region" description="Low complexity" evidence="1">
    <location>
        <begin position="104"/>
        <end position="116"/>
    </location>
</feature>
<dbReference type="CDD" id="cd06257">
    <property type="entry name" value="DnaJ"/>
    <property type="match status" value="1"/>
</dbReference>
<feature type="domain" description="J" evidence="2">
    <location>
        <begin position="17"/>
        <end position="87"/>
    </location>
</feature>
<name>A0A812NBN7_9DINO</name>
<sequence length="624" mass="67943">MAETHCSAVQRVLHATDFFDVLGIEPQSQECTTVEQRQNKTLLNVHPDKHGSDSTSQDLAKQATVAVNEAWDHVGEAAARELYLAKLRQELMQQSARQHAVAAARVPVRAAAPQEPVTKRPEPSPEEKAPSPDAPKLSKLQAYKAHWKVKVNGSTAYRNFTLKDCAGAQGAECQARRFARLLDTIVLDFRVCPNAAARATYLKKHGLTCSGTIQDMHDKLIAQVCSGKSPECEASMSQAAASSSTSSSSNSVPRVACPQDAKGAEVHHTLFAAAPARKSKHPYIPVYLHPGCFQAVKNKGAKQQTHGLLLGAPHQNTFRVLNMVVSADPANLTLFLQDHMQKGGEQMVLGYIIACPDNVGTLEDQDVQVSRACQAQGSRCYVLVKTTFREDTKGSMKAWNLLDDQTPQVRVHFLSRKREGETFHVLDLDGHARTLRNLTLDALFEAAGQVSAAPEDPAAPPPSAPAPAAPSQPAPEPAARAALRLVPVYPDGRCFWSCCYLAMRPESHTRSRLDNGLAQDKCQQKQEVEEVVQLRDGFLRGLRSALGDLKPACAETREAKSVVEARIEELQAGDQVRLDDLNFMGLLTGICVRCTVNANARNLLPATQHDALYGLLTGPQELHV</sequence>
<keyword evidence="4" id="KW-1185">Reference proteome</keyword>
<feature type="compositionally biased region" description="Low complexity" evidence="1">
    <location>
        <begin position="236"/>
        <end position="251"/>
    </location>
</feature>
<proteinExistence type="predicted"/>
<protein>
    <recommendedName>
        <fullName evidence="2">J domain-containing protein</fullName>
    </recommendedName>
</protein>
<dbReference type="SUPFAM" id="SSF46565">
    <property type="entry name" value="Chaperone J-domain"/>
    <property type="match status" value="1"/>
</dbReference>
<dbReference type="Gene3D" id="1.10.287.110">
    <property type="entry name" value="DnaJ domain"/>
    <property type="match status" value="1"/>
</dbReference>
<feature type="compositionally biased region" description="Pro residues" evidence="1">
    <location>
        <begin position="457"/>
        <end position="476"/>
    </location>
</feature>
<reference evidence="3" key="1">
    <citation type="submission" date="2021-02" db="EMBL/GenBank/DDBJ databases">
        <authorList>
            <person name="Dougan E. K."/>
            <person name="Rhodes N."/>
            <person name="Thang M."/>
            <person name="Chan C."/>
        </authorList>
    </citation>
    <scope>NUCLEOTIDE SEQUENCE</scope>
</reference>
<dbReference type="EMBL" id="CAJNDS010002072">
    <property type="protein sequence ID" value="CAE7305356.1"/>
    <property type="molecule type" value="Genomic_DNA"/>
</dbReference>
<dbReference type="InterPro" id="IPR036869">
    <property type="entry name" value="J_dom_sf"/>
</dbReference>
<gene>
    <name evidence="3" type="ORF">SNAT2548_LOCUS16050</name>
</gene>
<comment type="caution">
    <text evidence="3">The sequence shown here is derived from an EMBL/GenBank/DDBJ whole genome shotgun (WGS) entry which is preliminary data.</text>
</comment>
<dbReference type="AlphaFoldDB" id="A0A812NBN7"/>
<feature type="compositionally biased region" description="Basic and acidic residues" evidence="1">
    <location>
        <begin position="117"/>
        <end position="130"/>
    </location>
</feature>
<feature type="region of interest" description="Disordered" evidence="1">
    <location>
        <begin position="104"/>
        <end position="137"/>
    </location>
</feature>
<organism evidence="3 4">
    <name type="scientific">Symbiodinium natans</name>
    <dbReference type="NCBI Taxonomy" id="878477"/>
    <lineage>
        <taxon>Eukaryota</taxon>
        <taxon>Sar</taxon>
        <taxon>Alveolata</taxon>
        <taxon>Dinophyceae</taxon>
        <taxon>Suessiales</taxon>
        <taxon>Symbiodiniaceae</taxon>
        <taxon>Symbiodinium</taxon>
    </lineage>
</organism>
<dbReference type="PROSITE" id="PS50076">
    <property type="entry name" value="DNAJ_2"/>
    <property type="match status" value="1"/>
</dbReference>